<dbReference type="Gene3D" id="3.20.20.300">
    <property type="entry name" value="Glycoside hydrolase, family 3, N-terminal domain"/>
    <property type="match status" value="1"/>
</dbReference>
<dbReference type="PANTHER" id="PTHR30620">
    <property type="entry name" value="PERIPLASMIC BETA-GLUCOSIDASE-RELATED"/>
    <property type="match status" value="1"/>
</dbReference>
<name>A0ABV6SED5_9SPHN</name>
<evidence type="ECO:0000259" key="5">
    <source>
        <dbReference type="Pfam" id="PF18559"/>
    </source>
</evidence>
<dbReference type="InterPro" id="IPR041443">
    <property type="entry name" value="Exop_C"/>
</dbReference>
<reference evidence="6 7" key="1">
    <citation type="submission" date="2024-09" db="EMBL/GenBank/DDBJ databases">
        <authorList>
            <person name="Sun Q."/>
            <person name="Mori K."/>
        </authorList>
    </citation>
    <scope>NUCLEOTIDE SEQUENCE [LARGE SCALE GENOMIC DNA]</scope>
    <source>
        <strain evidence="6 7">CICC 11035S</strain>
    </source>
</reference>
<evidence type="ECO:0000259" key="3">
    <source>
        <dbReference type="Pfam" id="PF00933"/>
    </source>
</evidence>
<dbReference type="InterPro" id="IPR051915">
    <property type="entry name" value="Cellulose_Degrad_GH3"/>
</dbReference>
<dbReference type="PRINTS" id="PR00133">
    <property type="entry name" value="GLHYDRLASE3"/>
</dbReference>
<comment type="caution">
    <text evidence="6">The sequence shown here is derived from an EMBL/GenBank/DDBJ whole genome shotgun (WGS) entry which is preliminary data.</text>
</comment>
<evidence type="ECO:0000256" key="2">
    <source>
        <dbReference type="SAM" id="SignalP"/>
    </source>
</evidence>
<keyword evidence="7" id="KW-1185">Reference proteome</keyword>
<evidence type="ECO:0000256" key="1">
    <source>
        <dbReference type="ARBA" id="ARBA00022801"/>
    </source>
</evidence>
<evidence type="ECO:0000313" key="6">
    <source>
        <dbReference type="EMBL" id="MFC0687625.1"/>
    </source>
</evidence>
<dbReference type="GO" id="GO:0016787">
    <property type="term" value="F:hydrolase activity"/>
    <property type="evidence" value="ECO:0007669"/>
    <property type="project" value="UniProtKB-KW"/>
</dbReference>
<sequence length="816" mass="85665">MRLTLCLLALSCAAVPLASALADAPLPEAATAHPDLWPKAHSVGLVDPATEAKITKMMAEMSVREKVGQMIQPSIAAMKPEELREYPVGSILGGGNDPPLSGNDRGPASDWIATAEAFRQVSIEKRPGHVPIPVIFGMDSVHGNSNVFGATIFPHNIGLGAMRDPALMEKIGQVTAAESAASGFDWAFGPTVTVPQDDRWGRAYEGYSERPEITREYSAAMVRGLQGAPGKSRIQNGNVAASIKHFLADGGTHGGIDQGDAQVPEKDLIELHVPGYVSGIDAGAMTVMASFSSWNGVKNHGNRTLLTDVLKGRLGFEGFTVGDWNAHGQIPGCTNGNCAATFNAGLDMAMVPNDWKDLFNNTLKQVQDGTIPMARVDDAVRRILRVKFKLGLFDPARPYEHRTELGTAEHRAVARQAVSESLVLLKNNGALLPIRPGQKVLVTGTHADDIGMQTGGWTMSWQGTGNTNADFPGATSIWGGLKTAIEAAGGTATLSADGKVTGAKPDVAVVVFGETPYAEMVGDISTLEFQPGDKQALAQLKALKAQGIPVVSVFISGRALWVNPEINQSDAFVAAFLPGSEGEGLADVLVAKKDGMPNKDFRGKLSYSWPKNAGQFLNNVGQPGYDPQFAYGYGLTYGDKVTVGPLSEVAGLDASLSNVSVYYLPGKVLAPWKLATRGAVTVKNVDGGGTQEGARQLAFSGPGEVRIEGPTVDLGRQSNAMLSLRIDYRIDAQGSGAGAAAPKLGMGEMLLGGAQVFTAAPGQWASVKVSLSCFAKAGADMTKIARPFVLQGNAGQTIAISTVKLDADPTGAICPD</sequence>
<dbReference type="InterPro" id="IPR036962">
    <property type="entry name" value="Glyco_hydro_3_N_sf"/>
</dbReference>
<dbReference type="Gene3D" id="3.40.50.1700">
    <property type="entry name" value="Glycoside hydrolase family 3 C-terminal domain"/>
    <property type="match status" value="1"/>
</dbReference>
<dbReference type="InterPro" id="IPR036881">
    <property type="entry name" value="Glyco_hydro_3_C_sf"/>
</dbReference>
<feature type="domain" description="Glycoside hydrolase family 3 N-terminal" evidence="3">
    <location>
        <begin position="63"/>
        <end position="386"/>
    </location>
</feature>
<accession>A0ABV6SED5</accession>
<dbReference type="Pfam" id="PF00933">
    <property type="entry name" value="Glyco_hydro_3"/>
    <property type="match status" value="1"/>
</dbReference>
<dbReference type="InterPro" id="IPR017853">
    <property type="entry name" value="GH"/>
</dbReference>
<dbReference type="Proteomes" id="UP001589858">
    <property type="component" value="Unassembled WGS sequence"/>
</dbReference>
<proteinExistence type="predicted"/>
<organism evidence="6 7">
    <name type="scientific">Novosphingobium clariflavum</name>
    <dbReference type="NCBI Taxonomy" id="2029884"/>
    <lineage>
        <taxon>Bacteria</taxon>
        <taxon>Pseudomonadati</taxon>
        <taxon>Pseudomonadota</taxon>
        <taxon>Alphaproteobacteria</taxon>
        <taxon>Sphingomonadales</taxon>
        <taxon>Sphingomonadaceae</taxon>
        <taxon>Novosphingobium</taxon>
    </lineage>
</organism>
<keyword evidence="2" id="KW-0732">Signal</keyword>
<dbReference type="InterPro" id="IPR001764">
    <property type="entry name" value="Glyco_hydro_3_N"/>
</dbReference>
<keyword evidence="1 6" id="KW-0378">Hydrolase</keyword>
<dbReference type="EMBL" id="JBHLTM010000090">
    <property type="protein sequence ID" value="MFC0687625.1"/>
    <property type="molecule type" value="Genomic_DNA"/>
</dbReference>
<feature type="domain" description="ExoP galactose-binding-like" evidence="5">
    <location>
        <begin position="674"/>
        <end position="805"/>
    </location>
</feature>
<dbReference type="Gene3D" id="2.60.120.430">
    <property type="entry name" value="Galactose-binding lectin"/>
    <property type="match status" value="1"/>
</dbReference>
<dbReference type="Pfam" id="PF01915">
    <property type="entry name" value="Glyco_hydro_3_C"/>
    <property type="match status" value="1"/>
</dbReference>
<feature type="domain" description="Glycoside hydrolase family 3 C-terminal" evidence="4">
    <location>
        <begin position="422"/>
        <end position="637"/>
    </location>
</feature>
<dbReference type="PANTHER" id="PTHR30620:SF77">
    <property type="entry name" value="LYSOSOMAL BETA GLUCOSIDASE-LIKE"/>
    <property type="match status" value="1"/>
</dbReference>
<dbReference type="RefSeq" id="WP_267222173.1">
    <property type="nucleotide sequence ID" value="NZ_JAPCWC010000014.1"/>
</dbReference>
<dbReference type="SUPFAM" id="SSF52279">
    <property type="entry name" value="Beta-D-glucan exohydrolase, C-terminal domain"/>
    <property type="match status" value="1"/>
</dbReference>
<dbReference type="SUPFAM" id="SSF51445">
    <property type="entry name" value="(Trans)glycosidases"/>
    <property type="match status" value="1"/>
</dbReference>
<gene>
    <name evidence="6" type="ORF">ACFFF8_23835</name>
</gene>
<protein>
    <submittedName>
        <fullName evidence="6">Glycoside hydrolase family 3 N-terminal domain-containing protein</fullName>
    </submittedName>
</protein>
<dbReference type="InterPro" id="IPR002772">
    <property type="entry name" value="Glyco_hydro_3_C"/>
</dbReference>
<dbReference type="Pfam" id="PF18559">
    <property type="entry name" value="Exop_C"/>
    <property type="match status" value="1"/>
</dbReference>
<evidence type="ECO:0000313" key="7">
    <source>
        <dbReference type="Proteomes" id="UP001589858"/>
    </source>
</evidence>
<feature type="chain" id="PRO_5045140630" evidence="2">
    <location>
        <begin position="23"/>
        <end position="816"/>
    </location>
</feature>
<feature type="signal peptide" evidence="2">
    <location>
        <begin position="1"/>
        <end position="22"/>
    </location>
</feature>
<evidence type="ECO:0000259" key="4">
    <source>
        <dbReference type="Pfam" id="PF01915"/>
    </source>
</evidence>